<evidence type="ECO:0000313" key="1">
    <source>
        <dbReference type="EMBL" id="MDJ1495068.1"/>
    </source>
</evidence>
<organism evidence="1 2">
    <name type="scientific">Xanthocytophaga flava</name>
    <dbReference type="NCBI Taxonomy" id="3048013"/>
    <lineage>
        <taxon>Bacteria</taxon>
        <taxon>Pseudomonadati</taxon>
        <taxon>Bacteroidota</taxon>
        <taxon>Cytophagia</taxon>
        <taxon>Cytophagales</taxon>
        <taxon>Rhodocytophagaceae</taxon>
        <taxon>Xanthocytophaga</taxon>
    </lineage>
</organism>
<dbReference type="RefSeq" id="WP_313998787.1">
    <property type="nucleotide sequence ID" value="NZ_JASJOT010000013.1"/>
</dbReference>
<protein>
    <submittedName>
        <fullName evidence="1">Uncharacterized protein</fullName>
    </submittedName>
</protein>
<comment type="caution">
    <text evidence="1">The sequence shown here is derived from an EMBL/GenBank/DDBJ whole genome shotgun (WGS) entry which is preliminary data.</text>
</comment>
<gene>
    <name evidence="1" type="ORF">QNI19_19170</name>
</gene>
<keyword evidence="2" id="KW-1185">Reference proteome</keyword>
<proteinExistence type="predicted"/>
<sequence length="174" mass="20541">MKLEWRISKYNPIYRNENGAYTKDEWTSYSDIGRIYEESVFTKEEYLETEGRYIKVITEILRLCNTQQVVVIACEKFKTVQTKALIYKKMLENDPALITIFENFELDKVYSMDEMKNILIVNLRECVWSRLLSDNGICEIGFGYDYYAYVGFSTFDLPLKQINESIFKNGLFIG</sequence>
<evidence type="ECO:0000313" key="2">
    <source>
        <dbReference type="Proteomes" id="UP001228581"/>
    </source>
</evidence>
<accession>A0ABT7CMU0</accession>
<reference evidence="1 2" key="1">
    <citation type="submission" date="2023-05" db="EMBL/GenBank/DDBJ databases">
        <authorList>
            <person name="Zhang X."/>
        </authorList>
    </citation>
    <scope>NUCLEOTIDE SEQUENCE [LARGE SCALE GENOMIC DNA]</scope>
    <source>
        <strain evidence="1 2">DM2B3-1</strain>
    </source>
</reference>
<dbReference type="Proteomes" id="UP001228581">
    <property type="component" value="Unassembled WGS sequence"/>
</dbReference>
<name>A0ABT7CMU0_9BACT</name>
<dbReference type="EMBL" id="JASJOT010000013">
    <property type="protein sequence ID" value="MDJ1495068.1"/>
    <property type="molecule type" value="Genomic_DNA"/>
</dbReference>